<name>A0ACD3R683_LARCR</name>
<proteinExistence type="predicted"/>
<evidence type="ECO:0000313" key="2">
    <source>
        <dbReference type="Proteomes" id="UP000793456"/>
    </source>
</evidence>
<protein>
    <submittedName>
        <fullName evidence="1">Uncharacterized protein</fullName>
    </submittedName>
</protein>
<sequence length="123" mass="14346">MYRSNHREVARRRLVAFVLRVQAGGQTSRRTNVPEATRRPSVRRELPVRPPTPTYLPTYRTRTYMYNTQQRTDCVGPHTERCSVHVEDGPQKQEVWIRSAETECVLLLVFIFQGAKHLSIHTT</sequence>
<reference evidence="1" key="1">
    <citation type="submission" date="2018-11" db="EMBL/GenBank/DDBJ databases">
        <title>The sequence and de novo assembly of Larimichthys crocea genome using PacBio and Hi-C technologies.</title>
        <authorList>
            <person name="Xu P."/>
            <person name="Chen B."/>
            <person name="Zhou Z."/>
            <person name="Ke Q."/>
            <person name="Wu Y."/>
            <person name="Bai H."/>
            <person name="Pu F."/>
        </authorList>
    </citation>
    <scope>NUCLEOTIDE SEQUENCE</scope>
    <source>
        <tissue evidence="1">Muscle</tissue>
    </source>
</reference>
<dbReference type="Proteomes" id="UP000793456">
    <property type="component" value="Chromosome X"/>
</dbReference>
<accession>A0ACD3R683</accession>
<evidence type="ECO:0000313" key="1">
    <source>
        <dbReference type="EMBL" id="TMS14213.1"/>
    </source>
</evidence>
<keyword evidence="2" id="KW-1185">Reference proteome</keyword>
<organism evidence="1 2">
    <name type="scientific">Larimichthys crocea</name>
    <name type="common">Large yellow croaker</name>
    <name type="synonym">Pseudosciaena crocea</name>
    <dbReference type="NCBI Taxonomy" id="215358"/>
    <lineage>
        <taxon>Eukaryota</taxon>
        <taxon>Metazoa</taxon>
        <taxon>Chordata</taxon>
        <taxon>Craniata</taxon>
        <taxon>Vertebrata</taxon>
        <taxon>Euteleostomi</taxon>
        <taxon>Actinopterygii</taxon>
        <taxon>Neopterygii</taxon>
        <taxon>Teleostei</taxon>
        <taxon>Neoteleostei</taxon>
        <taxon>Acanthomorphata</taxon>
        <taxon>Eupercaria</taxon>
        <taxon>Sciaenidae</taxon>
        <taxon>Larimichthys</taxon>
    </lineage>
</organism>
<dbReference type="EMBL" id="CM011683">
    <property type="protein sequence ID" value="TMS14213.1"/>
    <property type="molecule type" value="Genomic_DNA"/>
</dbReference>
<gene>
    <name evidence="1" type="ORF">E3U43_022693</name>
</gene>
<comment type="caution">
    <text evidence="1">The sequence shown here is derived from an EMBL/GenBank/DDBJ whole genome shotgun (WGS) entry which is preliminary data.</text>
</comment>